<evidence type="ECO:0000256" key="1">
    <source>
        <dbReference type="SAM" id="MobiDB-lite"/>
    </source>
</evidence>
<feature type="region of interest" description="Disordered" evidence="1">
    <location>
        <begin position="16"/>
        <end position="40"/>
    </location>
</feature>
<keyword evidence="3" id="KW-1185">Reference proteome</keyword>
<proteinExistence type="predicted"/>
<dbReference type="AlphaFoldDB" id="A0A7W5CEN3"/>
<organism evidence="2 3">
    <name type="scientific">Paenibacillus endophyticus</name>
    <dbReference type="NCBI Taxonomy" id="1294268"/>
    <lineage>
        <taxon>Bacteria</taxon>
        <taxon>Bacillati</taxon>
        <taxon>Bacillota</taxon>
        <taxon>Bacilli</taxon>
        <taxon>Bacillales</taxon>
        <taxon>Paenibacillaceae</taxon>
        <taxon>Paenibacillus</taxon>
    </lineage>
</organism>
<dbReference type="Proteomes" id="UP000518605">
    <property type="component" value="Unassembled WGS sequence"/>
</dbReference>
<evidence type="ECO:0000313" key="2">
    <source>
        <dbReference type="EMBL" id="MBB3156271.1"/>
    </source>
</evidence>
<comment type="caution">
    <text evidence="2">The sequence shown here is derived from an EMBL/GenBank/DDBJ whole genome shotgun (WGS) entry which is preliminary data.</text>
</comment>
<reference evidence="2 3" key="1">
    <citation type="submission" date="2020-08" db="EMBL/GenBank/DDBJ databases">
        <title>Genomic Encyclopedia of Type Strains, Phase III (KMG-III): the genomes of soil and plant-associated and newly described type strains.</title>
        <authorList>
            <person name="Whitman W."/>
        </authorList>
    </citation>
    <scope>NUCLEOTIDE SEQUENCE [LARGE SCALE GENOMIC DNA]</scope>
    <source>
        <strain evidence="2 3">CECT 8234</strain>
    </source>
</reference>
<dbReference type="RefSeq" id="WP_183571574.1">
    <property type="nucleotide sequence ID" value="NZ_CBCSLB010000044.1"/>
</dbReference>
<protein>
    <submittedName>
        <fullName evidence="2">Uncharacterized protein</fullName>
    </submittedName>
</protein>
<sequence>MPAYFDAAQKAGGISFSTTDDNSSYQGTSDRYSTVYNEHTPGTVRPWNKEIYEATRVIGEALRDPEKTSLLREQIQLGDSMGDQALKTKIEEFKRVRLDPVLDGKNVLFFGDATTAKKAAPIKSWTRTG</sequence>
<gene>
    <name evidence="2" type="ORF">FHS16_006393</name>
</gene>
<dbReference type="EMBL" id="JACHXW010000036">
    <property type="protein sequence ID" value="MBB3156271.1"/>
    <property type="molecule type" value="Genomic_DNA"/>
</dbReference>
<evidence type="ECO:0000313" key="3">
    <source>
        <dbReference type="Proteomes" id="UP000518605"/>
    </source>
</evidence>
<name>A0A7W5CEN3_9BACL</name>
<accession>A0A7W5CEN3</accession>
<feature type="compositionally biased region" description="Polar residues" evidence="1">
    <location>
        <begin position="16"/>
        <end position="37"/>
    </location>
</feature>